<dbReference type="AlphaFoldDB" id="A0AA38J4G7"/>
<comment type="caution">
    <text evidence="1">The sequence shown here is derived from an EMBL/GenBank/DDBJ whole genome shotgun (WGS) entry which is preliminary data.</text>
</comment>
<protein>
    <submittedName>
        <fullName evidence="1">Uncharacterized protein</fullName>
    </submittedName>
</protein>
<evidence type="ECO:0000313" key="2">
    <source>
        <dbReference type="Proteomes" id="UP001168821"/>
    </source>
</evidence>
<accession>A0AA38J4G7</accession>
<proteinExistence type="predicted"/>
<sequence length="140" mass="15631">MQARLGDLLKWFDEVYWRVGVRSLSYERHVWGLWDSEDGWEGRHAAGINGLGLLSAACHVVNKPAIAELTSLPVQIGQICCYCELLVPLSDLLLVRLATSRSRYAAAIRSSRNCDRTTTSLKTAPVGFGYTCFMCHCHVE</sequence>
<organism evidence="1 2">
    <name type="scientific">Zophobas morio</name>
    <dbReference type="NCBI Taxonomy" id="2755281"/>
    <lineage>
        <taxon>Eukaryota</taxon>
        <taxon>Metazoa</taxon>
        <taxon>Ecdysozoa</taxon>
        <taxon>Arthropoda</taxon>
        <taxon>Hexapoda</taxon>
        <taxon>Insecta</taxon>
        <taxon>Pterygota</taxon>
        <taxon>Neoptera</taxon>
        <taxon>Endopterygota</taxon>
        <taxon>Coleoptera</taxon>
        <taxon>Polyphaga</taxon>
        <taxon>Cucujiformia</taxon>
        <taxon>Tenebrionidae</taxon>
        <taxon>Zophobas</taxon>
    </lineage>
</organism>
<keyword evidence="2" id="KW-1185">Reference proteome</keyword>
<dbReference type="Proteomes" id="UP001168821">
    <property type="component" value="Unassembled WGS sequence"/>
</dbReference>
<dbReference type="EMBL" id="JALNTZ010000002">
    <property type="protein sequence ID" value="KAJ3664349.1"/>
    <property type="molecule type" value="Genomic_DNA"/>
</dbReference>
<name>A0AA38J4G7_9CUCU</name>
<gene>
    <name evidence="1" type="ORF">Zmor_008526</name>
</gene>
<reference evidence="1" key="1">
    <citation type="journal article" date="2023" name="G3 (Bethesda)">
        <title>Whole genome assemblies of Zophobas morio and Tenebrio molitor.</title>
        <authorList>
            <person name="Kaur S."/>
            <person name="Stinson S.A."/>
            <person name="diCenzo G.C."/>
        </authorList>
    </citation>
    <scope>NUCLEOTIDE SEQUENCE</scope>
    <source>
        <strain evidence="1">QUZm001</strain>
    </source>
</reference>
<evidence type="ECO:0000313" key="1">
    <source>
        <dbReference type="EMBL" id="KAJ3664349.1"/>
    </source>
</evidence>